<keyword evidence="4" id="KW-1185">Reference proteome</keyword>
<feature type="compositionally biased region" description="Polar residues" evidence="1">
    <location>
        <begin position="158"/>
        <end position="175"/>
    </location>
</feature>
<protein>
    <submittedName>
        <fullName evidence="3">Uncharacterized protein</fullName>
    </submittedName>
</protein>
<organism evidence="3 4">
    <name type="scientific">Mauremys mutica</name>
    <name type="common">yellowpond turtle</name>
    <dbReference type="NCBI Taxonomy" id="74926"/>
    <lineage>
        <taxon>Eukaryota</taxon>
        <taxon>Metazoa</taxon>
        <taxon>Chordata</taxon>
        <taxon>Craniata</taxon>
        <taxon>Vertebrata</taxon>
        <taxon>Euteleostomi</taxon>
        <taxon>Archelosauria</taxon>
        <taxon>Testudinata</taxon>
        <taxon>Testudines</taxon>
        <taxon>Cryptodira</taxon>
        <taxon>Durocryptodira</taxon>
        <taxon>Testudinoidea</taxon>
        <taxon>Geoemydidae</taxon>
        <taxon>Geoemydinae</taxon>
        <taxon>Mauremys</taxon>
    </lineage>
</organism>
<keyword evidence="2" id="KW-0472">Membrane</keyword>
<proteinExistence type="predicted"/>
<reference evidence="3" key="1">
    <citation type="submission" date="2021-09" db="EMBL/GenBank/DDBJ databases">
        <title>The genome of Mauremys mutica provides insights into the evolution of semi-aquatic lifestyle.</title>
        <authorList>
            <person name="Gong S."/>
            <person name="Gao Y."/>
        </authorList>
    </citation>
    <scope>NUCLEOTIDE SEQUENCE</scope>
    <source>
        <strain evidence="3">MM-2020</strain>
        <tissue evidence="3">Muscle</tissue>
    </source>
</reference>
<evidence type="ECO:0000256" key="2">
    <source>
        <dbReference type="SAM" id="Phobius"/>
    </source>
</evidence>
<accession>A0A9D3X4P3</accession>
<sequence length="412" mass="43954">QLTAGRRLPCREGSPPPPSRRQGRLGPAGDSEPGTCFSLCGFIAPPLPPGHMAPSSAERPEYSTVTFSSCLLLQWSLASIVPVLLTVLLLLLCIPFKRKNRSFSTRTTEGRVDSSKLIRMTRLGDQSASSPAGKQPKAGAAVQEGGSLPSDPGAPAQRQINGFTGNSHSQSGGSSRTKDLDSSPANHRGERESRASALGVLGSRSPAASQKNSTAPDSLQLRELPGAPRNVQVMTAEQLSSSQDAYGSIYESIRDKGITCYRGSLYELSAGTAEGPNMNSGHATAGGEESEPGETLPRRTSKQEQLVADGFSGEPRESPQEWQELALEEDAVNESLTEREKQLRAMYARVCKKSRSPGHTPPASPDASTEPEEEEPPPLPEKHLDVIYETLGSLGSETQDSEMPTIIAQPEE</sequence>
<dbReference type="AlphaFoldDB" id="A0A9D3X4P3"/>
<feature type="compositionally biased region" description="Polar residues" evidence="1">
    <location>
        <begin position="393"/>
        <end position="402"/>
    </location>
</feature>
<feature type="region of interest" description="Disordered" evidence="1">
    <location>
        <begin position="348"/>
        <end position="412"/>
    </location>
</feature>
<gene>
    <name evidence="3" type="ORF">KIL84_016537</name>
</gene>
<evidence type="ECO:0000256" key="1">
    <source>
        <dbReference type="SAM" id="MobiDB-lite"/>
    </source>
</evidence>
<feature type="compositionally biased region" description="Polar residues" evidence="1">
    <location>
        <begin position="206"/>
        <end position="217"/>
    </location>
</feature>
<dbReference type="Proteomes" id="UP000827986">
    <property type="component" value="Unassembled WGS sequence"/>
</dbReference>
<feature type="region of interest" description="Disordered" evidence="1">
    <location>
        <begin position="272"/>
        <end position="322"/>
    </location>
</feature>
<feature type="compositionally biased region" description="Basic and acidic residues" evidence="1">
    <location>
        <begin position="176"/>
        <end position="194"/>
    </location>
</feature>
<name>A0A9D3X4P3_9SAUR</name>
<feature type="transmembrane region" description="Helical" evidence="2">
    <location>
        <begin position="72"/>
        <end position="96"/>
    </location>
</feature>
<keyword evidence="2" id="KW-1133">Transmembrane helix</keyword>
<feature type="region of interest" description="Disordered" evidence="1">
    <location>
        <begin position="1"/>
        <end position="31"/>
    </location>
</feature>
<feature type="non-terminal residue" evidence="3">
    <location>
        <position position="1"/>
    </location>
</feature>
<evidence type="ECO:0000313" key="4">
    <source>
        <dbReference type="Proteomes" id="UP000827986"/>
    </source>
</evidence>
<evidence type="ECO:0000313" key="3">
    <source>
        <dbReference type="EMBL" id="KAH1172698.1"/>
    </source>
</evidence>
<keyword evidence="2" id="KW-0812">Transmembrane</keyword>
<dbReference type="EMBL" id="JAHDVG010000482">
    <property type="protein sequence ID" value="KAH1172698.1"/>
    <property type="molecule type" value="Genomic_DNA"/>
</dbReference>
<feature type="region of interest" description="Disordered" evidence="1">
    <location>
        <begin position="103"/>
        <end position="224"/>
    </location>
</feature>
<comment type="caution">
    <text evidence="3">The sequence shown here is derived from an EMBL/GenBank/DDBJ whole genome shotgun (WGS) entry which is preliminary data.</text>
</comment>